<keyword evidence="11" id="KW-1185">Reference proteome</keyword>
<dbReference type="InterPro" id="IPR011701">
    <property type="entry name" value="MFS"/>
</dbReference>
<feature type="transmembrane region" description="Helical" evidence="8">
    <location>
        <begin position="374"/>
        <end position="398"/>
    </location>
</feature>
<keyword evidence="4" id="KW-1003">Cell membrane</keyword>
<evidence type="ECO:0000313" key="11">
    <source>
        <dbReference type="Proteomes" id="UP000730482"/>
    </source>
</evidence>
<organism evidence="10 11">
    <name type="scientific">Catenulispora pinistramenti</name>
    <dbReference type="NCBI Taxonomy" id="2705254"/>
    <lineage>
        <taxon>Bacteria</taxon>
        <taxon>Bacillati</taxon>
        <taxon>Actinomycetota</taxon>
        <taxon>Actinomycetes</taxon>
        <taxon>Catenulisporales</taxon>
        <taxon>Catenulisporaceae</taxon>
        <taxon>Catenulispora</taxon>
    </lineage>
</organism>
<dbReference type="Gene3D" id="1.20.1720.10">
    <property type="entry name" value="Multidrug resistance protein D"/>
    <property type="match status" value="1"/>
</dbReference>
<feature type="transmembrane region" description="Helical" evidence="8">
    <location>
        <begin position="152"/>
        <end position="173"/>
    </location>
</feature>
<protein>
    <submittedName>
        <fullName evidence="10">MFS transporter</fullName>
    </submittedName>
</protein>
<dbReference type="InterPro" id="IPR020846">
    <property type="entry name" value="MFS_dom"/>
</dbReference>
<gene>
    <name evidence="10" type="ORF">KGQ19_33005</name>
</gene>
<feature type="transmembrane region" description="Helical" evidence="8">
    <location>
        <begin position="280"/>
        <end position="303"/>
    </location>
</feature>
<evidence type="ECO:0000256" key="3">
    <source>
        <dbReference type="ARBA" id="ARBA00022448"/>
    </source>
</evidence>
<dbReference type="Gene3D" id="1.20.1250.20">
    <property type="entry name" value="MFS general substrate transporter like domains"/>
    <property type="match status" value="1"/>
</dbReference>
<dbReference type="Pfam" id="PF07690">
    <property type="entry name" value="MFS_1"/>
    <property type="match status" value="1"/>
</dbReference>
<feature type="transmembrane region" description="Helical" evidence="8">
    <location>
        <begin position="212"/>
        <end position="231"/>
    </location>
</feature>
<dbReference type="SUPFAM" id="SSF103473">
    <property type="entry name" value="MFS general substrate transporter"/>
    <property type="match status" value="1"/>
</dbReference>
<feature type="domain" description="Major facilitator superfamily (MFS) profile" evidence="9">
    <location>
        <begin position="24"/>
        <end position="471"/>
    </location>
</feature>
<evidence type="ECO:0000256" key="5">
    <source>
        <dbReference type="ARBA" id="ARBA00022692"/>
    </source>
</evidence>
<comment type="similarity">
    <text evidence="2">Belongs to the major facilitator superfamily. EmrB family.</text>
</comment>
<dbReference type="InterPro" id="IPR036259">
    <property type="entry name" value="MFS_trans_sf"/>
</dbReference>
<dbReference type="PANTHER" id="PTHR42718">
    <property type="entry name" value="MAJOR FACILITATOR SUPERFAMILY MULTIDRUG TRANSPORTER MFSC"/>
    <property type="match status" value="1"/>
</dbReference>
<feature type="transmembrane region" description="Helical" evidence="8">
    <location>
        <begin position="309"/>
        <end position="331"/>
    </location>
</feature>
<evidence type="ECO:0000256" key="1">
    <source>
        <dbReference type="ARBA" id="ARBA00004651"/>
    </source>
</evidence>
<accession>A0ABS5L0K7</accession>
<keyword evidence="7 8" id="KW-0472">Membrane</keyword>
<keyword evidence="3" id="KW-0813">Transport</keyword>
<feature type="transmembrane region" description="Helical" evidence="8">
    <location>
        <begin position="237"/>
        <end position="259"/>
    </location>
</feature>
<dbReference type="NCBIfam" id="TIGR00711">
    <property type="entry name" value="efflux_EmrB"/>
    <property type="match status" value="1"/>
</dbReference>
<dbReference type="PANTHER" id="PTHR42718:SF9">
    <property type="entry name" value="MAJOR FACILITATOR SUPERFAMILY MULTIDRUG TRANSPORTER MFSC"/>
    <property type="match status" value="1"/>
</dbReference>
<dbReference type="Proteomes" id="UP000730482">
    <property type="component" value="Unassembled WGS sequence"/>
</dbReference>
<evidence type="ECO:0000256" key="2">
    <source>
        <dbReference type="ARBA" id="ARBA00008537"/>
    </source>
</evidence>
<evidence type="ECO:0000256" key="6">
    <source>
        <dbReference type="ARBA" id="ARBA00022989"/>
    </source>
</evidence>
<proteinExistence type="inferred from homology"/>
<evidence type="ECO:0000259" key="9">
    <source>
        <dbReference type="PROSITE" id="PS50850"/>
    </source>
</evidence>
<keyword evidence="6 8" id="KW-1133">Transmembrane helix</keyword>
<dbReference type="EMBL" id="JAAFYZ010000151">
    <property type="protein sequence ID" value="MBS2551699.1"/>
    <property type="molecule type" value="Genomic_DNA"/>
</dbReference>
<comment type="caution">
    <text evidence="10">The sequence shown here is derived from an EMBL/GenBank/DDBJ whole genome shotgun (WGS) entry which is preliminary data.</text>
</comment>
<evidence type="ECO:0000256" key="8">
    <source>
        <dbReference type="SAM" id="Phobius"/>
    </source>
</evidence>
<reference evidence="10 11" key="1">
    <citation type="submission" date="2020-02" db="EMBL/GenBank/DDBJ databases">
        <title>Acidophilic actinobacteria isolated from forest soil.</title>
        <authorList>
            <person name="Golinska P."/>
        </authorList>
    </citation>
    <scope>NUCLEOTIDE SEQUENCE [LARGE SCALE GENOMIC DNA]</scope>
    <source>
        <strain evidence="10 11">NL8</strain>
    </source>
</reference>
<dbReference type="InterPro" id="IPR004638">
    <property type="entry name" value="EmrB-like"/>
</dbReference>
<feature type="transmembrane region" description="Helical" evidence="8">
    <location>
        <begin position="60"/>
        <end position="81"/>
    </location>
</feature>
<keyword evidence="5 8" id="KW-0812">Transmembrane</keyword>
<dbReference type="CDD" id="cd17321">
    <property type="entry name" value="MFS_MMR_MDR_like"/>
    <property type="match status" value="1"/>
</dbReference>
<evidence type="ECO:0000313" key="10">
    <source>
        <dbReference type="EMBL" id="MBS2551699.1"/>
    </source>
</evidence>
<feature type="transmembrane region" description="Helical" evidence="8">
    <location>
        <begin position="93"/>
        <end position="116"/>
    </location>
</feature>
<name>A0ABS5L0K7_9ACTN</name>
<evidence type="ECO:0000256" key="7">
    <source>
        <dbReference type="ARBA" id="ARBA00023136"/>
    </source>
</evidence>
<evidence type="ECO:0000256" key="4">
    <source>
        <dbReference type="ARBA" id="ARBA00022475"/>
    </source>
</evidence>
<feature type="transmembrane region" description="Helical" evidence="8">
    <location>
        <begin position="179"/>
        <end position="200"/>
    </location>
</feature>
<dbReference type="RefSeq" id="WP_212016571.1">
    <property type="nucleotide sequence ID" value="NZ_JAAFYZ010000151.1"/>
</dbReference>
<feature type="transmembrane region" description="Helical" evidence="8">
    <location>
        <begin position="343"/>
        <end position="362"/>
    </location>
</feature>
<dbReference type="PROSITE" id="PS50850">
    <property type="entry name" value="MFS"/>
    <property type="match status" value="1"/>
</dbReference>
<sequence>MSTAQTASAAAPTPTAALPRAGVTLIATCLALFLGQVDTTAVNVALPAVRHDLSGGLAGLQWVVDAYNVTFAALLLTGGTLGDRFGRRQLFRIGVAVFVLGSTACALAPGLPVLLAGRVTQGAGAGMMLPQSLAILATAFPGRRERNRAMAAWSLVAGSGLAVGPTLGGLAVQTLGWQSIFWVNVPIGVAALALTLRHVPESRNPDARTLDPLGQVLAVVSLALITFVVVQGRELGWTSPATLLCVAGCVAGPVAFVAAERRHRAPMIPLPLLRRGQLPVSMIVAACMTFGMYGMLMLTSLMFQQERGASALGAGMGMLPLAVAATVLSPLTGRLVTKHGPRLPMTAGMAAMGLGILIYAVAGADAGLLVLETAFTIIGVGLALNTGPVVGVAVSAVAPELAGLASGLANLARMFGATLGVAVQGTVMDLAADGATSGPHFVHGLRIALTVACTVEFAGAVVAYRYVANPRSAA</sequence>
<feature type="transmembrane region" description="Helical" evidence="8">
    <location>
        <begin position="447"/>
        <end position="467"/>
    </location>
</feature>
<comment type="subcellular location">
    <subcellularLocation>
        <location evidence="1">Cell membrane</location>
        <topology evidence="1">Multi-pass membrane protein</topology>
    </subcellularLocation>
</comment>